<feature type="chain" id="PRO_5025664154" evidence="2">
    <location>
        <begin position="18"/>
        <end position="53"/>
    </location>
</feature>
<proteinExistence type="predicted"/>
<evidence type="ECO:0000256" key="2">
    <source>
        <dbReference type="SAM" id="SignalP"/>
    </source>
</evidence>
<evidence type="ECO:0000313" key="3">
    <source>
        <dbReference type="Ensembl" id="ENSTGUP00000025979.1"/>
    </source>
</evidence>
<accession>A0A674GSN3</accession>
<dbReference type="InParanoid" id="A0A674GSN3"/>
<keyword evidence="2" id="KW-0732">Signal</keyword>
<protein>
    <submittedName>
        <fullName evidence="3">Uncharacterized protein</fullName>
    </submittedName>
</protein>
<keyword evidence="4" id="KW-1185">Reference proteome</keyword>
<feature type="signal peptide" evidence="2">
    <location>
        <begin position="1"/>
        <end position="17"/>
    </location>
</feature>
<feature type="region of interest" description="Disordered" evidence="1">
    <location>
        <begin position="19"/>
        <end position="53"/>
    </location>
</feature>
<reference evidence="3 4" key="1">
    <citation type="journal article" date="2010" name="Nature">
        <title>The genome of a songbird.</title>
        <authorList>
            <person name="Warren W.C."/>
            <person name="Clayton D.F."/>
            <person name="Ellegren H."/>
            <person name="Arnold A.P."/>
            <person name="Hillier L.W."/>
            <person name="Kunstner A."/>
            <person name="Searle S."/>
            <person name="White S."/>
            <person name="Vilella A.J."/>
            <person name="Fairley S."/>
            <person name="Heger A."/>
            <person name="Kong L."/>
            <person name="Ponting C.P."/>
            <person name="Jarvis E.D."/>
            <person name="Mello C.V."/>
            <person name="Minx P."/>
            <person name="Lovell P."/>
            <person name="Velho T.A."/>
            <person name="Ferris M."/>
            <person name="Balakrishnan C.N."/>
            <person name="Sinha S."/>
            <person name="Blatti C."/>
            <person name="London S.E."/>
            <person name="Li Y."/>
            <person name="Lin Y.C."/>
            <person name="George J."/>
            <person name="Sweedler J."/>
            <person name="Southey B."/>
            <person name="Gunaratne P."/>
            <person name="Watson M."/>
            <person name="Nam K."/>
            <person name="Backstrom N."/>
            <person name="Smeds L."/>
            <person name="Nabholz B."/>
            <person name="Itoh Y."/>
            <person name="Whitney O."/>
            <person name="Pfenning A.R."/>
            <person name="Howard J."/>
            <person name="Volker M."/>
            <person name="Skinner B.M."/>
            <person name="Griffin D.K."/>
            <person name="Ye L."/>
            <person name="McLaren W.M."/>
            <person name="Flicek P."/>
            <person name="Quesada V."/>
            <person name="Velasco G."/>
            <person name="Lopez-Otin C."/>
            <person name="Puente X.S."/>
            <person name="Olender T."/>
            <person name="Lancet D."/>
            <person name="Smit A.F."/>
            <person name="Hubley R."/>
            <person name="Konkel M.K."/>
            <person name="Walker J.A."/>
            <person name="Batzer M.A."/>
            <person name="Gu W."/>
            <person name="Pollock D.D."/>
            <person name="Chen L."/>
            <person name="Cheng Z."/>
            <person name="Eichler E.E."/>
            <person name="Stapley J."/>
            <person name="Slate J."/>
            <person name="Ekblom R."/>
            <person name="Birkhead T."/>
            <person name="Burke T."/>
            <person name="Burt D."/>
            <person name="Scharff C."/>
            <person name="Adam I."/>
            <person name="Richard H."/>
            <person name="Sultan M."/>
            <person name="Soldatov A."/>
            <person name="Lehrach H."/>
            <person name="Edwards S.V."/>
            <person name="Yang S.P."/>
            <person name="Li X."/>
            <person name="Graves T."/>
            <person name="Fulton L."/>
            <person name="Nelson J."/>
            <person name="Chinwalla A."/>
            <person name="Hou S."/>
            <person name="Mardis E.R."/>
            <person name="Wilson R.K."/>
        </authorList>
    </citation>
    <scope>NUCLEOTIDE SEQUENCE [LARGE SCALE GENOMIC DNA]</scope>
</reference>
<evidence type="ECO:0000313" key="4">
    <source>
        <dbReference type="Proteomes" id="UP000007754"/>
    </source>
</evidence>
<reference evidence="3" key="3">
    <citation type="submission" date="2025-09" db="UniProtKB">
        <authorList>
            <consortium name="Ensembl"/>
        </authorList>
    </citation>
    <scope>IDENTIFICATION</scope>
</reference>
<dbReference type="Proteomes" id="UP000007754">
    <property type="component" value="Chromosome 19"/>
</dbReference>
<name>A0A674GSN3_TAEGU</name>
<organism evidence="3 4">
    <name type="scientific">Taeniopygia guttata</name>
    <name type="common">Zebra finch</name>
    <name type="synonym">Poephila guttata</name>
    <dbReference type="NCBI Taxonomy" id="59729"/>
    <lineage>
        <taxon>Eukaryota</taxon>
        <taxon>Metazoa</taxon>
        <taxon>Chordata</taxon>
        <taxon>Craniata</taxon>
        <taxon>Vertebrata</taxon>
        <taxon>Euteleostomi</taxon>
        <taxon>Archelosauria</taxon>
        <taxon>Archosauria</taxon>
        <taxon>Dinosauria</taxon>
        <taxon>Saurischia</taxon>
        <taxon>Theropoda</taxon>
        <taxon>Coelurosauria</taxon>
        <taxon>Aves</taxon>
        <taxon>Neognathae</taxon>
        <taxon>Neoaves</taxon>
        <taxon>Telluraves</taxon>
        <taxon>Australaves</taxon>
        <taxon>Passeriformes</taxon>
        <taxon>Passeroidea</taxon>
        <taxon>Estrildidae</taxon>
        <taxon>Estrildinae</taxon>
        <taxon>Taeniopygia</taxon>
    </lineage>
</organism>
<sequence>VCLVLFLLLHVAQGTRAGESPVPTAALQGTGRGRGEALRGLEAPVATPRHRRL</sequence>
<reference evidence="3" key="2">
    <citation type="submission" date="2025-08" db="UniProtKB">
        <authorList>
            <consortium name="Ensembl"/>
        </authorList>
    </citation>
    <scope>IDENTIFICATION</scope>
</reference>
<evidence type="ECO:0000256" key="1">
    <source>
        <dbReference type="SAM" id="MobiDB-lite"/>
    </source>
</evidence>
<dbReference type="AlphaFoldDB" id="A0A674GSN3"/>
<dbReference type="Ensembl" id="ENSTGUT00000029193.1">
    <property type="protein sequence ID" value="ENSTGUP00000025979.1"/>
    <property type="gene ID" value="ENSTGUG00000023516.1"/>
</dbReference>